<dbReference type="InterPro" id="IPR013694">
    <property type="entry name" value="VIT"/>
</dbReference>
<dbReference type="Pfam" id="PF08487">
    <property type="entry name" value="VIT"/>
    <property type="match status" value="1"/>
</dbReference>
<dbReference type="PROSITE" id="PS50234">
    <property type="entry name" value="VWFA"/>
    <property type="match status" value="1"/>
</dbReference>
<proteinExistence type="predicted"/>
<dbReference type="SMART" id="SM00609">
    <property type="entry name" value="VIT"/>
    <property type="match status" value="1"/>
</dbReference>
<keyword evidence="4" id="KW-1185">Reference proteome</keyword>
<dbReference type="InterPro" id="IPR036465">
    <property type="entry name" value="vWFA_dom_sf"/>
</dbReference>
<dbReference type="Gene3D" id="3.40.50.410">
    <property type="entry name" value="von Willebrand factor, type A domain"/>
    <property type="match status" value="1"/>
</dbReference>
<dbReference type="SMART" id="SM00327">
    <property type="entry name" value="VWA"/>
    <property type="match status" value="1"/>
</dbReference>
<dbReference type="Proteomes" id="UP001430848">
    <property type="component" value="Unassembled WGS sequence"/>
</dbReference>
<evidence type="ECO:0000259" key="1">
    <source>
        <dbReference type="PROSITE" id="PS50234"/>
    </source>
</evidence>
<feature type="domain" description="VWFA" evidence="1">
    <location>
        <begin position="298"/>
        <end position="478"/>
    </location>
</feature>
<dbReference type="EMBL" id="JAKNSF020000007">
    <property type="protein sequence ID" value="KAK7737663.1"/>
    <property type="molecule type" value="Genomic_DNA"/>
</dbReference>
<evidence type="ECO:0008006" key="5">
    <source>
        <dbReference type="Google" id="ProtNLM"/>
    </source>
</evidence>
<dbReference type="SUPFAM" id="SSF53300">
    <property type="entry name" value="vWA-like"/>
    <property type="match status" value="1"/>
</dbReference>
<comment type="caution">
    <text evidence="3">The sequence shown here is derived from an EMBL/GenBank/DDBJ whole genome shotgun (WGS) entry which is preliminary data.</text>
</comment>
<sequence>MAYHNSGHVCGLYYTDLVPQDHGSHLQARKYLPQVSLTAYARILSTVSRTVLTQIFTNPSSSATVPELRYTFPLYDGVSVVDFTCTVDQDRVIRGVVKEKQRARQAYDSAVSRGQTAGLLEQLPSASDVFTTSIGNVPGGATVRVEMTLLGELKHDAEIDGIRFTIPTSVCPRYGAYPGELVQGPTNVYEKAGIEITVDVEMPEGGALKTLQSPSHPIAVTVGSTSRSTQPAQPSLQFGSASLSLGTAELDKDFVLEVLPNEIPHPVAVLETHPSIPGQRALLTTLVPRFSLASSRPEIVFICDRSGSMLGRKIDDLRSVLQLFLKSLPVGVKFNVCSFGTAYSFLFPNGSMPYDQTTLDEAARHVQGFKADLGGTEVIGPVEAVFKKRYTDMNLEVFVLTDGDIWNQQGLFDLVNREVQASDGAIRLFSLGVGRSVSHSLFEGLARAGRGFAQTVGENEKMDRKVIRMLKNALTPHVSNYTISVKYAKGEVSCLEGDDGFDLIDHVVAAEAAPGPVVGVTETQTREQEDVQNDPICLFDPAADPDDGLGSAILDCSAGIPAVSPPKILQTPFQIPPLFPFNRTNIYLLLSSQTEDIPQSIVLRGSQPRLGHLELEIPISTHTTGETIHQLAARKAVLELEEGRGWLYDDSLGLKKKYPGHFTDLIQREAVRLGVEFQVGGKWCSFVAVETNSDDDGISLAQKAEAQESREMQRPGAVGLDKSPLDDLGLESNARFAEAVGFAGLSSNLDGVATVLALAFLRLKGSAERDVWDLVEEKAMVWLKGQVTQNVDGLERVEKAVEAAEGLF</sequence>
<accession>A0ABR1PJ12</accession>
<dbReference type="InterPro" id="IPR002035">
    <property type="entry name" value="VWF_A"/>
</dbReference>
<gene>
    <name evidence="3" type="ORF">SLS63_002792</name>
</gene>
<dbReference type="PROSITE" id="PS51468">
    <property type="entry name" value="VIT"/>
    <property type="match status" value="1"/>
</dbReference>
<evidence type="ECO:0000259" key="2">
    <source>
        <dbReference type="PROSITE" id="PS51468"/>
    </source>
</evidence>
<evidence type="ECO:0000313" key="3">
    <source>
        <dbReference type="EMBL" id="KAK7737663.1"/>
    </source>
</evidence>
<protein>
    <recommendedName>
        <fullName evidence="5">von Willebrand domain-containing protein</fullName>
    </recommendedName>
</protein>
<dbReference type="Pfam" id="PF13768">
    <property type="entry name" value="VWA_3"/>
    <property type="match status" value="1"/>
</dbReference>
<reference evidence="3 4" key="1">
    <citation type="submission" date="2024-02" db="EMBL/GenBank/DDBJ databases">
        <title>De novo assembly and annotation of 12 fungi associated with fruit tree decline syndrome in Ontario, Canada.</title>
        <authorList>
            <person name="Sulman M."/>
            <person name="Ellouze W."/>
            <person name="Ilyukhin E."/>
        </authorList>
    </citation>
    <scope>NUCLEOTIDE SEQUENCE [LARGE SCALE GENOMIC DNA]</scope>
    <source>
        <strain evidence="3 4">M169</strain>
    </source>
</reference>
<feature type="domain" description="VIT" evidence="2">
    <location>
        <begin position="18"/>
        <end position="151"/>
    </location>
</feature>
<evidence type="ECO:0000313" key="4">
    <source>
        <dbReference type="Proteomes" id="UP001430848"/>
    </source>
</evidence>
<name>A0ABR1PJ12_DIAER</name>
<organism evidence="3 4">
    <name type="scientific">Diaporthe eres</name>
    <name type="common">Phomopsis oblonga</name>
    <dbReference type="NCBI Taxonomy" id="83184"/>
    <lineage>
        <taxon>Eukaryota</taxon>
        <taxon>Fungi</taxon>
        <taxon>Dikarya</taxon>
        <taxon>Ascomycota</taxon>
        <taxon>Pezizomycotina</taxon>
        <taxon>Sordariomycetes</taxon>
        <taxon>Sordariomycetidae</taxon>
        <taxon>Diaporthales</taxon>
        <taxon>Diaporthaceae</taxon>
        <taxon>Diaporthe</taxon>
        <taxon>Diaporthe eres species complex</taxon>
    </lineage>
</organism>
<dbReference type="PANTHER" id="PTHR45737">
    <property type="entry name" value="VON WILLEBRAND FACTOR A DOMAIN-CONTAINING PROTEIN 5A"/>
    <property type="match status" value="1"/>
</dbReference>
<dbReference type="PANTHER" id="PTHR45737:SF6">
    <property type="entry name" value="VON WILLEBRAND FACTOR A DOMAIN-CONTAINING PROTEIN 5A"/>
    <property type="match status" value="1"/>
</dbReference>